<proteinExistence type="predicted"/>
<reference evidence="1 2" key="1">
    <citation type="submission" date="2023-08" db="EMBL/GenBank/DDBJ databases">
        <authorList>
            <person name="Buchebner-Jance M."/>
        </authorList>
    </citation>
    <scope>NUCLEOTIDE SEQUENCE [LARGE SCALE GENOMIC DNA]</scope>
    <source>
        <strain evidence="1 2">NCIMB 15471</strain>
    </source>
</reference>
<dbReference type="EMBL" id="CP132482">
    <property type="protein sequence ID" value="WLV77063.1"/>
    <property type="molecule type" value="Genomic_DNA"/>
</dbReference>
<organism evidence="1 2">
    <name type="scientific">Lacticaseibacillus parahuelsenbergensis</name>
    <dbReference type="NCBI Taxonomy" id="3068305"/>
    <lineage>
        <taxon>Bacteria</taxon>
        <taxon>Bacillati</taxon>
        <taxon>Bacillota</taxon>
        <taxon>Bacilli</taxon>
        <taxon>Lactobacillales</taxon>
        <taxon>Lactobacillaceae</taxon>
        <taxon>Lacticaseibacillus</taxon>
    </lineage>
</organism>
<evidence type="ECO:0000313" key="1">
    <source>
        <dbReference type="EMBL" id="WLV77063.1"/>
    </source>
</evidence>
<dbReference type="InterPro" id="IPR046618">
    <property type="entry name" value="DUF6731"/>
</dbReference>
<dbReference type="Proteomes" id="UP001233112">
    <property type="component" value="Chromosome"/>
</dbReference>
<gene>
    <name evidence="1" type="ORF">LACPH_001782</name>
</gene>
<evidence type="ECO:0000313" key="2">
    <source>
        <dbReference type="Proteomes" id="UP001233112"/>
    </source>
</evidence>
<accession>A0ABY9L0C4</accession>
<dbReference type="Pfam" id="PF20505">
    <property type="entry name" value="DUF6731"/>
    <property type="match status" value="1"/>
</dbReference>
<sequence>MADIKQSVRFDFFVPYSEDDEGNEFFVDLTDLLNDIHNLKGNDRIGHYFGTPVRMDSIHVMPQNPDITYFHMVRMRDEGLASTKQDTEKMTDIVLDSDDYIAEDISGFFDAKTCAVMLQRNSHSLSISGVREYLKQKYEEKHTNDNLLLSFRPVPDLDIIKKVKKVTNFRRLQLKFASSQVTNFDQGFSKVLGQFSELFSKAGGSQMDLLLSSSRGEPDLKREEMLSLISEIQNNQTILSSAVFAGKEGDAPIELYDLLNGKLQTYSKFSISKIVEGQQKKYHLNQEAVEEEMYRIYVTIDKYQDKVIKNLKWNM</sequence>
<dbReference type="RefSeq" id="WP_306386702.1">
    <property type="nucleotide sequence ID" value="NZ_CP132482.1"/>
</dbReference>
<name>A0ABY9L0C4_9LACO</name>
<keyword evidence="2" id="KW-1185">Reference proteome</keyword>
<protein>
    <submittedName>
        <fullName evidence="1">Uncharacterized protein</fullName>
    </submittedName>
</protein>